<dbReference type="InterPro" id="IPR029055">
    <property type="entry name" value="Ntn_hydrolases_N"/>
</dbReference>
<sequence length="647" mass="72948">MCGIFFTIAKELPKPQLQCKEYEADEIKLLMEERLSAQATLSSGDLVKVKNADRIRHLLAELSQLSVKNHRIRRELIQNEIEELSSVSGLPGRPGSSESVQPSLDTTLIDIMARGPDYARLVEYSGDNWSLWALGSVLSLRQPFSKQPFMDERYIFQFNGELYNNDCLDGNDGEYAVERIRKAIEAAEDMEEALVDLLGKFDGEFAFVLVDKNKGRAFFGKDHIGKRSLLYSLDEGLTVASLLGHKSTEMLHECKPGLLYSYDINSESISQRPYKDALHLSPRTGSSFCSGYKSTEQLVQQLHVHLRKACAVRQQTVRPLHPHKATVAILFSGGLDCTVLAALIGENYTGQDAAVTIDLLTVGFDNPRTGTSALESPDRQLSERSWYELSKKFYSTNVAFRLVQVDVHYADWLAHRGRVLSLIHPTSTEMDLSIAIAFYFASKPEKTTGWKMSANFKDATTWSDFQASKANYVEQEEDYTSATEVLFSGLGADELYGGYSRHESIFDTLEEDSDEGIIHGMYDELSKSLLHDITIIYERNLGRDDRAISSWGKELRYPYLDNDVVEFSTNCIDPHYKVKFDWTTVKTKKGEKRTKLYSRKYILRELARCLGLDKAADEVKRAIQFGAKSAKLEVGNSKTKGTETVSF</sequence>
<name>A0A0L0NP24_CANAR</name>
<dbReference type="VEuPathDB" id="FungiDB:B9J08_004016"/>
<dbReference type="PANTHER" id="PTHR45937:SF1">
    <property type="entry name" value="ASPARAGINE SYNTHETASE DOMAIN-CONTAINING PROTEIN 1"/>
    <property type="match status" value="1"/>
</dbReference>
<dbReference type="AlphaFoldDB" id="A0A0L0NP24"/>
<dbReference type="InterPro" id="IPR051857">
    <property type="entry name" value="Asn_synthetase_domain"/>
</dbReference>
<evidence type="ECO:0000256" key="3">
    <source>
        <dbReference type="ARBA" id="ARBA00022962"/>
    </source>
</evidence>
<dbReference type="Pfam" id="PF00733">
    <property type="entry name" value="Asn_synthase"/>
    <property type="match status" value="1"/>
</dbReference>
<proteinExistence type="predicted"/>
<organism evidence="6 7">
    <name type="scientific">Candidozyma auris</name>
    <name type="common">Yeast</name>
    <name type="synonym">Candida auris</name>
    <dbReference type="NCBI Taxonomy" id="498019"/>
    <lineage>
        <taxon>Eukaryota</taxon>
        <taxon>Fungi</taxon>
        <taxon>Dikarya</taxon>
        <taxon>Ascomycota</taxon>
        <taxon>Saccharomycotina</taxon>
        <taxon>Pichiomycetes</taxon>
        <taxon>Metschnikowiaceae</taxon>
        <taxon>Candidozyma</taxon>
    </lineage>
</organism>
<dbReference type="VEuPathDB" id="FungiDB:QG37_07852"/>
<dbReference type="PROSITE" id="PS51278">
    <property type="entry name" value="GATASE_TYPE_2"/>
    <property type="match status" value="1"/>
</dbReference>
<accession>A0A0L0NP24</accession>
<evidence type="ECO:0000313" key="6">
    <source>
        <dbReference type="EMBL" id="KND95896.1"/>
    </source>
</evidence>
<evidence type="ECO:0000313" key="7">
    <source>
        <dbReference type="Proteomes" id="UP000037122"/>
    </source>
</evidence>
<evidence type="ECO:0000256" key="1">
    <source>
        <dbReference type="ARBA" id="ARBA00022605"/>
    </source>
</evidence>
<dbReference type="Gene3D" id="3.60.20.10">
    <property type="entry name" value="Glutamine Phosphoribosylpyrophosphate, subunit 1, domain 1"/>
    <property type="match status" value="1"/>
</dbReference>
<gene>
    <name evidence="6" type="ORF">QG37_07852</name>
</gene>
<dbReference type="VEuPathDB" id="FungiDB:CJI96_0002461"/>
<evidence type="ECO:0000256" key="4">
    <source>
        <dbReference type="SAM" id="Coils"/>
    </source>
</evidence>
<dbReference type="Pfam" id="PF13537">
    <property type="entry name" value="GATase_7"/>
    <property type="match status" value="1"/>
</dbReference>
<dbReference type="VEuPathDB" id="FungiDB:CJI97_004007"/>
<dbReference type="SUPFAM" id="SSF52402">
    <property type="entry name" value="Adenine nucleotide alpha hydrolases-like"/>
    <property type="match status" value="1"/>
</dbReference>
<keyword evidence="2" id="KW-0061">Asparagine biosynthesis</keyword>
<dbReference type="GO" id="GO:0004066">
    <property type="term" value="F:asparagine synthase (glutamine-hydrolyzing) activity"/>
    <property type="evidence" value="ECO:0007669"/>
    <property type="project" value="InterPro"/>
</dbReference>
<reference evidence="7" key="1">
    <citation type="journal article" date="2015" name="BMC Genomics">
        <title>Draft genome of a commonly misdiagnosed multidrug resistant pathogen Candida auris.</title>
        <authorList>
            <person name="Chatterjee S."/>
            <person name="Alampalli S.V."/>
            <person name="Nageshan R.K."/>
            <person name="Chettiar S.T."/>
            <person name="Joshi S."/>
            <person name="Tatu U.S."/>
        </authorList>
    </citation>
    <scope>NUCLEOTIDE SEQUENCE [LARGE SCALE GENOMIC DNA]</scope>
    <source>
        <strain evidence="7">6684</strain>
    </source>
</reference>
<dbReference type="CDD" id="cd01991">
    <property type="entry name" value="Asn_synthase_B_C"/>
    <property type="match status" value="1"/>
</dbReference>
<keyword evidence="1" id="KW-0028">Amino-acid biosynthesis</keyword>
<feature type="coiled-coil region" evidence="4">
    <location>
        <begin position="55"/>
        <end position="87"/>
    </location>
</feature>
<dbReference type="Gene3D" id="3.40.50.620">
    <property type="entry name" value="HUPs"/>
    <property type="match status" value="1"/>
</dbReference>
<feature type="domain" description="Glutamine amidotransferase type-2" evidence="5">
    <location>
        <begin position="85"/>
        <end position="291"/>
    </location>
</feature>
<evidence type="ECO:0000256" key="2">
    <source>
        <dbReference type="ARBA" id="ARBA00022888"/>
    </source>
</evidence>
<dbReference type="InterPro" id="IPR017932">
    <property type="entry name" value="GATase_2_dom"/>
</dbReference>
<dbReference type="Proteomes" id="UP000037122">
    <property type="component" value="Unassembled WGS sequence"/>
</dbReference>
<dbReference type="InterPro" id="IPR014729">
    <property type="entry name" value="Rossmann-like_a/b/a_fold"/>
</dbReference>
<dbReference type="GO" id="GO:0006529">
    <property type="term" value="P:asparagine biosynthetic process"/>
    <property type="evidence" value="ECO:0007669"/>
    <property type="project" value="UniProtKB-KW"/>
</dbReference>
<protein>
    <recommendedName>
        <fullName evidence="5">Glutamine amidotransferase type-2 domain-containing protein</fullName>
    </recommendedName>
</protein>
<dbReference type="SUPFAM" id="SSF56235">
    <property type="entry name" value="N-terminal nucleophile aminohydrolases (Ntn hydrolases)"/>
    <property type="match status" value="1"/>
</dbReference>
<dbReference type="PANTHER" id="PTHR45937">
    <property type="entry name" value="ASPARAGINE SYNTHETASE DOMAIN-CONTAINING PROTEIN 1"/>
    <property type="match status" value="1"/>
</dbReference>
<dbReference type="EMBL" id="LGST01000064">
    <property type="protein sequence ID" value="KND95896.1"/>
    <property type="molecule type" value="Genomic_DNA"/>
</dbReference>
<comment type="caution">
    <text evidence="6">The sequence shown here is derived from an EMBL/GenBank/DDBJ whole genome shotgun (WGS) entry which is preliminary data.</text>
</comment>
<keyword evidence="3" id="KW-0315">Glutamine amidotransferase</keyword>
<dbReference type="VEuPathDB" id="FungiDB:CJJ07_002039"/>
<keyword evidence="4" id="KW-0175">Coiled coil</keyword>
<dbReference type="InterPro" id="IPR001962">
    <property type="entry name" value="Asn_synthase"/>
</dbReference>
<dbReference type="VEuPathDB" id="FungiDB:CJJ09_000177"/>
<evidence type="ECO:0000259" key="5">
    <source>
        <dbReference type="PROSITE" id="PS51278"/>
    </source>
</evidence>